<dbReference type="Proteomes" id="UP000219338">
    <property type="component" value="Unassembled WGS sequence"/>
</dbReference>
<dbReference type="OrthoDB" id="2894861at2759"/>
<evidence type="ECO:0000313" key="1">
    <source>
        <dbReference type="EMBL" id="SJK98123.1"/>
    </source>
</evidence>
<name>A0A284QNV2_ARMOS</name>
<sequence length="286" mass="32906">MLRVDHSYGHPLEMPSVILSERRMYNAKTRIFQAKAKIRANSKDTNKTNLTAGNASVNKEVKFFTALEQTVETRKEDSNDRECIVVTDLSKNPTERKYLRRFIESIRQTGTMKEDFIINRVWETSGARKCLRDRQNSHKPWFMIKSRSLSTQETSFLPMISVLFGIKPAQDTQICEDYRNVDTATNSVRSVDDERASEIHTKGELGLVEERVMHLVHPTKNPINAMYYRLSLVTIILSFTVMLVSSSPVPAVVPEAQALKPRIQYEPEGMRLQLKLHMCIVYHSDL</sequence>
<evidence type="ECO:0000313" key="2">
    <source>
        <dbReference type="Proteomes" id="UP000219338"/>
    </source>
</evidence>
<dbReference type="EMBL" id="FUEG01000001">
    <property type="protein sequence ID" value="SJK98123.1"/>
    <property type="molecule type" value="Genomic_DNA"/>
</dbReference>
<organism evidence="1 2">
    <name type="scientific">Armillaria ostoyae</name>
    <name type="common">Armillaria root rot fungus</name>
    <dbReference type="NCBI Taxonomy" id="47428"/>
    <lineage>
        <taxon>Eukaryota</taxon>
        <taxon>Fungi</taxon>
        <taxon>Dikarya</taxon>
        <taxon>Basidiomycota</taxon>
        <taxon>Agaricomycotina</taxon>
        <taxon>Agaricomycetes</taxon>
        <taxon>Agaricomycetidae</taxon>
        <taxon>Agaricales</taxon>
        <taxon>Marasmiineae</taxon>
        <taxon>Physalacriaceae</taxon>
        <taxon>Armillaria</taxon>
    </lineage>
</organism>
<proteinExistence type="predicted"/>
<keyword evidence="2" id="KW-1185">Reference proteome</keyword>
<gene>
    <name evidence="1" type="ORF">ARMOST_01381</name>
</gene>
<protein>
    <submittedName>
        <fullName evidence="1">Uncharacterized protein</fullName>
    </submittedName>
</protein>
<dbReference type="AlphaFoldDB" id="A0A284QNV2"/>
<accession>A0A284QNV2</accession>
<reference evidence="2" key="1">
    <citation type="journal article" date="2017" name="Nat. Ecol. Evol.">
        <title>Genome expansion and lineage-specific genetic innovations in the forest pathogenic fungi Armillaria.</title>
        <authorList>
            <person name="Sipos G."/>
            <person name="Prasanna A.N."/>
            <person name="Walter M.C."/>
            <person name="O'Connor E."/>
            <person name="Balint B."/>
            <person name="Krizsan K."/>
            <person name="Kiss B."/>
            <person name="Hess J."/>
            <person name="Varga T."/>
            <person name="Slot J."/>
            <person name="Riley R."/>
            <person name="Boka B."/>
            <person name="Rigling D."/>
            <person name="Barry K."/>
            <person name="Lee J."/>
            <person name="Mihaltcheva S."/>
            <person name="LaButti K."/>
            <person name="Lipzen A."/>
            <person name="Waldron R."/>
            <person name="Moloney N.M."/>
            <person name="Sperisen C."/>
            <person name="Kredics L."/>
            <person name="Vagvoelgyi C."/>
            <person name="Patrignani A."/>
            <person name="Fitzpatrick D."/>
            <person name="Nagy I."/>
            <person name="Doyle S."/>
            <person name="Anderson J.B."/>
            <person name="Grigoriev I.V."/>
            <person name="Gueldener U."/>
            <person name="Muensterkoetter M."/>
            <person name="Nagy L.G."/>
        </authorList>
    </citation>
    <scope>NUCLEOTIDE SEQUENCE [LARGE SCALE GENOMIC DNA]</scope>
    <source>
        <strain evidence="2">C18/9</strain>
    </source>
</reference>